<organism evidence="2 3">
    <name type="scientific">Chlamydomonas eustigma</name>
    <dbReference type="NCBI Taxonomy" id="1157962"/>
    <lineage>
        <taxon>Eukaryota</taxon>
        <taxon>Viridiplantae</taxon>
        <taxon>Chlorophyta</taxon>
        <taxon>core chlorophytes</taxon>
        <taxon>Chlorophyceae</taxon>
        <taxon>CS clade</taxon>
        <taxon>Chlamydomonadales</taxon>
        <taxon>Chlamydomonadaceae</taxon>
        <taxon>Chlamydomonas</taxon>
    </lineage>
</organism>
<evidence type="ECO:0000313" key="3">
    <source>
        <dbReference type="Proteomes" id="UP000232323"/>
    </source>
</evidence>
<dbReference type="STRING" id="1157962.A0A250XG91"/>
<evidence type="ECO:0000313" key="2">
    <source>
        <dbReference type="EMBL" id="GAX82046.1"/>
    </source>
</evidence>
<feature type="compositionally biased region" description="Polar residues" evidence="1">
    <location>
        <begin position="164"/>
        <end position="175"/>
    </location>
</feature>
<dbReference type="EMBL" id="BEGY01000074">
    <property type="protein sequence ID" value="GAX82046.1"/>
    <property type="molecule type" value="Genomic_DNA"/>
</dbReference>
<feature type="compositionally biased region" description="Polar residues" evidence="1">
    <location>
        <begin position="349"/>
        <end position="360"/>
    </location>
</feature>
<proteinExistence type="predicted"/>
<dbReference type="Proteomes" id="UP000232323">
    <property type="component" value="Unassembled WGS sequence"/>
</dbReference>
<feature type="compositionally biased region" description="Low complexity" evidence="1">
    <location>
        <begin position="293"/>
        <end position="317"/>
    </location>
</feature>
<dbReference type="AlphaFoldDB" id="A0A250XG91"/>
<comment type="caution">
    <text evidence="2">The sequence shown here is derived from an EMBL/GenBank/DDBJ whole genome shotgun (WGS) entry which is preliminary data.</text>
</comment>
<sequence length="997" mass="109742">MDENLPLLASLPHIATSFSQNLQWSQKQPDAGGKPQKSRPSIMQKLNEKYADKLHDNNLVCARRLAALHAKAAPLQFVDNAVLSRASTMITSPGGTNKTAAVRDLAGQSMAAVEILDILRKRRQKKKALAAPGPAIDISEGFSTPSMLTPQVRGHPPRMRRRSVSPQRGSNTNTLHVPPPPQRGFNTNTLHVPPPLDSHRPPPLQQLAFQDLRRAAEISELLEEEGSVGVSRAFDPKPWRIKSTQAKAIQCAHGSVEAPAESKQGLEEQALSALVTGIFAAVVESNDERAAARDGAGAQQHVDAATSTPTTSTATKSLQRESIPPAGNQKRIPTSKKAVGPASALPAQKSLSRVSMPSSRGSKRVGKPQLTPILPLLRVTGPVAPFHPGQDVPPEKWSQRESRKASALMHRNPARFQKVAATQVLSEQQEVAERAAVALEYVQAVPMDKCADQVLRSSIQEMGFRRPFLQVPLLSSVKMLPPPIHLPVVRAPPATEDEVQTTFADSAQIEQAAQDSNDPVAPAPAADPFPPEEGEGVRIVSRLVDWQYNIESSIFALRRFHSDAKALHDTPAVMDMQLSVDWQLLLARDSFRRFVAIEDLSVKSGEIRLDKALNSIRSVLSQHMLTLRSVFSYYATMSLDLSAARVVPHSGMEIGALSYLGLSFDLWQCLLDDMMVVTSEHSQHCSAYNCAAAFDMSIEHVYETSACYGGVVSQKLLLRFEMFEALIRIAALKYVRLGPFNNLAEAVQCLIETNILKASLPPEALHNPGTFRSDRLYQQQTDWALRNQLPLLQVMFEQASELLDTENAQSQRCLSLQAWLVLLRACRMVDRHVSERDAAIIFTWSCMVVASEGRHPQKAFKLRWPDFLEAISRLADLLCPPPLDELEVLLREVLLIPAEKLAEAMASKPWHVFYCRLPPEKVATFRRSSAKLCAEKSQPVGDKIKAMLEHLGPVLTEEIEEEIVEVIRDGTTTSVETPLILADPEVLNNGDVGEELA</sequence>
<feature type="region of interest" description="Disordered" evidence="1">
    <location>
        <begin position="512"/>
        <end position="534"/>
    </location>
</feature>
<feature type="region of interest" description="Disordered" evidence="1">
    <location>
        <begin position="139"/>
        <end position="189"/>
    </location>
</feature>
<reference evidence="2 3" key="1">
    <citation type="submission" date="2017-08" db="EMBL/GenBank/DDBJ databases">
        <title>Acidophilic green algal genome provides insights into adaptation to an acidic environment.</title>
        <authorList>
            <person name="Hirooka S."/>
            <person name="Hirose Y."/>
            <person name="Kanesaki Y."/>
            <person name="Higuchi S."/>
            <person name="Fujiwara T."/>
            <person name="Onuma R."/>
            <person name="Era A."/>
            <person name="Ohbayashi R."/>
            <person name="Uzuka A."/>
            <person name="Nozaki H."/>
            <person name="Yoshikawa H."/>
            <person name="Miyagishima S.Y."/>
        </authorList>
    </citation>
    <scope>NUCLEOTIDE SEQUENCE [LARGE SCALE GENOMIC DNA]</scope>
    <source>
        <strain evidence="2 3">NIES-2499</strain>
    </source>
</reference>
<keyword evidence="3" id="KW-1185">Reference proteome</keyword>
<evidence type="ECO:0000256" key="1">
    <source>
        <dbReference type="SAM" id="MobiDB-lite"/>
    </source>
</evidence>
<gene>
    <name evidence="2" type="ORF">CEUSTIGMA_g9474.t1</name>
</gene>
<accession>A0A250XG91</accession>
<name>A0A250XG91_9CHLO</name>
<feature type="compositionally biased region" description="Pro residues" evidence="1">
    <location>
        <begin position="521"/>
        <end position="531"/>
    </location>
</feature>
<dbReference type="OrthoDB" id="548062at2759"/>
<protein>
    <submittedName>
        <fullName evidence="2">Uncharacterized protein</fullName>
    </submittedName>
</protein>
<feature type="region of interest" description="Disordered" evidence="1">
    <location>
        <begin position="290"/>
        <end position="371"/>
    </location>
</feature>